<dbReference type="EMBL" id="ALPT02000001">
    <property type="protein sequence ID" value="KGA99194.1"/>
    <property type="molecule type" value="Genomic_DNA"/>
</dbReference>
<dbReference type="InterPro" id="IPR046953">
    <property type="entry name" value="Spore_GerAC-like_C"/>
</dbReference>
<evidence type="ECO:0000256" key="8">
    <source>
        <dbReference type="SAM" id="SignalP"/>
    </source>
</evidence>
<dbReference type="InterPro" id="IPR038501">
    <property type="entry name" value="Spore_GerAC_C_sf"/>
</dbReference>
<evidence type="ECO:0000313" key="14">
    <source>
        <dbReference type="Proteomes" id="UP000297014"/>
    </source>
</evidence>
<name>A0A094WN68_ALKAL</name>
<evidence type="ECO:0000259" key="9">
    <source>
        <dbReference type="Pfam" id="PF05504"/>
    </source>
</evidence>
<dbReference type="Gene3D" id="3.30.300.210">
    <property type="entry name" value="Nutrient germinant receptor protein C, domain 3"/>
    <property type="match status" value="1"/>
</dbReference>
<protein>
    <recommendedName>
        <fullName evidence="15">Spore germination protein</fullName>
    </recommendedName>
</protein>
<keyword evidence="5" id="KW-0472">Membrane</keyword>
<evidence type="ECO:0000256" key="3">
    <source>
        <dbReference type="ARBA" id="ARBA00022544"/>
    </source>
</evidence>
<gene>
    <name evidence="12" type="ORF">AJ85_08745</name>
    <name evidence="11" type="ORF">BALCAV_0200650</name>
</gene>
<dbReference type="PANTHER" id="PTHR35789">
    <property type="entry name" value="SPORE GERMINATION PROTEIN B3"/>
    <property type="match status" value="1"/>
</dbReference>
<feature type="signal peptide" evidence="8">
    <location>
        <begin position="1"/>
        <end position="23"/>
    </location>
</feature>
<dbReference type="Proteomes" id="UP000297014">
    <property type="component" value="Unassembled WGS sequence"/>
</dbReference>
<dbReference type="RefSeq" id="WP_003324298.1">
    <property type="nucleotide sequence ID" value="NZ_ALPT02000001.1"/>
</dbReference>
<sequence>MKRLVCSVIVVCLFILTSCNVDSEVIDELSIIRAIGYDIGSEENLVKVTVSYPTFTEQVSEQSLKQEALQGEGETPRAVINDLSNRSQKPLVTGQLRVALFGEELANKGLEPYVLPLYKDPTVGNRILMAVVEEDEASDILNAEVGTGEKTGVYIPDLLEQNQENGQVPRANLHEFLFSMYSDARDPALPIIKKIGEKDVEITGLALFDRDELKTKLTLEQSFYLKLMRKRSKHNFHLFHIEGIDQETPVVIEVIKSKLNSMLDKSKGYPHVTYTIKLESVIYDTGGDVNLREAKDREIIENSIAKTIESNTKELLLLCQELNIDPVGVGELYRSHTRKWDPDVWSNSIYRTVQFDVKAEVEITQTGAVE</sequence>
<evidence type="ECO:0000259" key="10">
    <source>
        <dbReference type="Pfam" id="PF25198"/>
    </source>
</evidence>
<evidence type="ECO:0000256" key="1">
    <source>
        <dbReference type="ARBA" id="ARBA00004635"/>
    </source>
</evidence>
<feature type="domain" description="Spore germination GerAC-like C-terminal" evidence="9">
    <location>
        <begin position="203"/>
        <end position="367"/>
    </location>
</feature>
<dbReference type="PROSITE" id="PS51257">
    <property type="entry name" value="PROKAR_LIPOPROTEIN"/>
    <property type="match status" value="1"/>
</dbReference>
<dbReference type="PANTHER" id="PTHR35789:SF1">
    <property type="entry name" value="SPORE GERMINATION PROTEIN B3"/>
    <property type="match status" value="1"/>
</dbReference>
<dbReference type="AlphaFoldDB" id="A0A094WN68"/>
<evidence type="ECO:0000313" key="11">
    <source>
        <dbReference type="EMBL" id="KGA99194.1"/>
    </source>
</evidence>
<evidence type="ECO:0000256" key="5">
    <source>
        <dbReference type="ARBA" id="ARBA00023136"/>
    </source>
</evidence>
<evidence type="ECO:0000313" key="13">
    <source>
        <dbReference type="Proteomes" id="UP000002754"/>
    </source>
</evidence>
<evidence type="ECO:0000256" key="4">
    <source>
        <dbReference type="ARBA" id="ARBA00022729"/>
    </source>
</evidence>
<dbReference type="eggNOG" id="ENOG502ZYKQ">
    <property type="taxonomic scope" value="Bacteria"/>
</dbReference>
<dbReference type="STRING" id="1218173.BALCAV_0200650"/>
<reference evidence="12 14" key="2">
    <citation type="submission" date="2014-01" db="EMBL/GenBank/DDBJ databases">
        <title>Draft genome sequencing of Bacillus alcalophilus CGMCC 1.3604.</title>
        <authorList>
            <person name="Yang J."/>
            <person name="Diao L."/>
            <person name="Yang S."/>
        </authorList>
    </citation>
    <scope>NUCLEOTIDE SEQUENCE [LARGE SCALE GENOMIC DNA]</scope>
    <source>
        <strain evidence="12 14">CGMCC 1.3604</strain>
    </source>
</reference>
<comment type="similarity">
    <text evidence="2">Belongs to the GerABKC lipoprotein family.</text>
</comment>
<dbReference type="NCBIfam" id="TIGR02887">
    <property type="entry name" value="spore_ger_x_C"/>
    <property type="match status" value="1"/>
</dbReference>
<dbReference type="Pfam" id="PF25198">
    <property type="entry name" value="Spore_GerAC_N"/>
    <property type="match status" value="1"/>
</dbReference>
<evidence type="ECO:0000256" key="6">
    <source>
        <dbReference type="ARBA" id="ARBA00023139"/>
    </source>
</evidence>
<keyword evidence="6" id="KW-0564">Palmitate</keyword>
<dbReference type="Proteomes" id="UP000002754">
    <property type="component" value="Unassembled WGS sequence"/>
</dbReference>
<comment type="caution">
    <text evidence="11">The sequence shown here is derived from an EMBL/GenBank/DDBJ whole genome shotgun (WGS) entry which is preliminary data.</text>
</comment>
<reference evidence="11 13" key="1">
    <citation type="journal article" date="2014" name="Genome Announc.">
        <title>Draft Genome Sequence of Bacillus alcalophilus AV1934, a Classic Alkaliphile Isolated from Human Feces in 1934.</title>
        <authorList>
            <person name="Attie O."/>
            <person name="Jayaprakash A."/>
            <person name="Shah H."/>
            <person name="Paulsen I.T."/>
            <person name="Morino M."/>
            <person name="Takahashi Y."/>
            <person name="Narumi I."/>
            <person name="Sachidanandam R."/>
            <person name="Satoh K."/>
            <person name="Ito M."/>
            <person name="Krulwich T.A."/>
        </authorList>
    </citation>
    <scope>NUCLEOTIDE SEQUENCE [LARGE SCALE GENOMIC DNA]</scope>
    <source>
        <strain evidence="11 13">AV1934</strain>
    </source>
</reference>
<accession>A0A094WN68</accession>
<dbReference type="InterPro" id="IPR008844">
    <property type="entry name" value="Spore_GerAC-like"/>
</dbReference>
<keyword evidence="4 8" id="KW-0732">Signal</keyword>
<evidence type="ECO:0000256" key="7">
    <source>
        <dbReference type="ARBA" id="ARBA00023288"/>
    </source>
</evidence>
<keyword evidence="13" id="KW-1185">Reference proteome</keyword>
<dbReference type="GO" id="GO:0016020">
    <property type="term" value="C:membrane"/>
    <property type="evidence" value="ECO:0007669"/>
    <property type="project" value="UniProtKB-SubCell"/>
</dbReference>
<keyword evidence="7" id="KW-0449">Lipoprotein</keyword>
<dbReference type="OrthoDB" id="2592518at2"/>
<comment type="subcellular location">
    <subcellularLocation>
        <location evidence="1">Membrane</location>
        <topology evidence="1">Lipid-anchor</topology>
    </subcellularLocation>
</comment>
<evidence type="ECO:0000256" key="2">
    <source>
        <dbReference type="ARBA" id="ARBA00007886"/>
    </source>
</evidence>
<feature type="domain" description="Spore germination protein N-terminal" evidence="10">
    <location>
        <begin position="22"/>
        <end position="193"/>
    </location>
</feature>
<keyword evidence="3" id="KW-0309">Germination</keyword>
<proteinExistence type="inferred from homology"/>
<feature type="chain" id="PRO_5035986168" description="Spore germination protein" evidence="8">
    <location>
        <begin position="24"/>
        <end position="370"/>
    </location>
</feature>
<evidence type="ECO:0008006" key="15">
    <source>
        <dbReference type="Google" id="ProtNLM"/>
    </source>
</evidence>
<dbReference type="InterPro" id="IPR057336">
    <property type="entry name" value="GerAC_N"/>
</dbReference>
<dbReference type="EMBL" id="JALP01000114">
    <property type="protein sequence ID" value="THG90804.1"/>
    <property type="molecule type" value="Genomic_DNA"/>
</dbReference>
<dbReference type="GO" id="GO:0009847">
    <property type="term" value="P:spore germination"/>
    <property type="evidence" value="ECO:0007669"/>
    <property type="project" value="InterPro"/>
</dbReference>
<organism evidence="11 13">
    <name type="scientific">Alkalihalobacillus alcalophilus ATCC 27647 = CGMCC 1.3604</name>
    <dbReference type="NCBI Taxonomy" id="1218173"/>
    <lineage>
        <taxon>Bacteria</taxon>
        <taxon>Bacillati</taxon>
        <taxon>Bacillota</taxon>
        <taxon>Bacilli</taxon>
        <taxon>Bacillales</taxon>
        <taxon>Bacillaceae</taxon>
        <taxon>Alkalihalobacillus</taxon>
    </lineage>
</organism>
<evidence type="ECO:0000313" key="12">
    <source>
        <dbReference type="EMBL" id="THG90804.1"/>
    </source>
</evidence>
<dbReference type="Pfam" id="PF05504">
    <property type="entry name" value="Spore_GerAC"/>
    <property type="match status" value="1"/>
</dbReference>